<dbReference type="AlphaFoldDB" id="A0A2B7WIJ6"/>
<dbReference type="InterPro" id="IPR038869">
    <property type="entry name" value="DLT1"/>
</dbReference>
<feature type="region of interest" description="Disordered" evidence="8">
    <location>
        <begin position="287"/>
        <end position="370"/>
    </location>
</feature>
<comment type="similarity">
    <text evidence="2 7">Belongs to the DLT1 family.</text>
</comment>
<dbReference type="PANTHER" id="PTHR40021">
    <property type="entry name" value="DEFECT AT LOW TEMPERATURE PROTEIN 1"/>
    <property type="match status" value="1"/>
</dbReference>
<feature type="transmembrane region" description="Helical" evidence="7">
    <location>
        <begin position="44"/>
        <end position="66"/>
    </location>
</feature>
<feature type="compositionally biased region" description="Basic and acidic residues" evidence="8">
    <location>
        <begin position="114"/>
        <end position="125"/>
    </location>
</feature>
<dbReference type="GO" id="GO:0016020">
    <property type="term" value="C:membrane"/>
    <property type="evidence" value="ECO:0007669"/>
    <property type="project" value="UniProtKB-SubCell"/>
</dbReference>
<dbReference type="Proteomes" id="UP000224080">
    <property type="component" value="Unassembled WGS sequence"/>
</dbReference>
<evidence type="ECO:0000256" key="8">
    <source>
        <dbReference type="SAM" id="MobiDB-lite"/>
    </source>
</evidence>
<evidence type="ECO:0000256" key="6">
    <source>
        <dbReference type="ARBA" id="ARBA00023136"/>
    </source>
</evidence>
<evidence type="ECO:0000256" key="7">
    <source>
        <dbReference type="RuleBase" id="RU367100"/>
    </source>
</evidence>
<accession>A0A2B7WIJ6</accession>
<comment type="subcellular location">
    <subcellularLocation>
        <location evidence="7">Membrane</location>
        <topology evidence="7">Multi-pass membrane protein</topology>
    </subcellularLocation>
</comment>
<keyword evidence="6 7" id="KW-0472">Membrane</keyword>
<reference evidence="9 10" key="1">
    <citation type="submission" date="2017-10" db="EMBL/GenBank/DDBJ databases">
        <title>Comparative genomics in systemic dimorphic fungi from Ajellomycetaceae.</title>
        <authorList>
            <person name="Munoz J.F."/>
            <person name="Mcewen J.G."/>
            <person name="Clay O.K."/>
            <person name="Cuomo C.A."/>
        </authorList>
    </citation>
    <scope>NUCLEOTIDE SEQUENCE [LARGE SCALE GENOMIC DNA]</scope>
    <source>
        <strain evidence="9 10">UAMH130</strain>
    </source>
</reference>
<evidence type="ECO:0000256" key="3">
    <source>
        <dbReference type="ARBA" id="ARBA00021353"/>
    </source>
</evidence>
<comment type="function">
    <text evidence="1 7">Required for growth under high-pressure and low-temperature conditions.</text>
</comment>
<evidence type="ECO:0000256" key="4">
    <source>
        <dbReference type="ARBA" id="ARBA00022692"/>
    </source>
</evidence>
<dbReference type="EMBL" id="PDNC01000176">
    <property type="protein sequence ID" value="PGG96452.1"/>
    <property type="molecule type" value="Genomic_DNA"/>
</dbReference>
<feature type="region of interest" description="Disordered" evidence="8">
    <location>
        <begin position="111"/>
        <end position="136"/>
    </location>
</feature>
<evidence type="ECO:0000313" key="10">
    <source>
        <dbReference type="Proteomes" id="UP000224080"/>
    </source>
</evidence>
<proteinExistence type="inferred from homology"/>
<evidence type="ECO:0000256" key="5">
    <source>
        <dbReference type="ARBA" id="ARBA00022989"/>
    </source>
</evidence>
<sequence length="394" mass="43527">MPKKTRLFRVFYTTFFTVLAIVFFVLTLLTPADTIFQSSKTRRLGNIFIVGGVYIITLLLAILIYASRIFTDRSVLAGIPKPWIPVEKPDVPKSVRRLVVEGLSRSAIIAQQSRPRDRTGEDNSKLDPSLVIPTTRTPPWGDVSHPGWTAPDCPDMPDQQFEPVIKELPHLIEAKAVSLAPVDPRLPVFDNRDADQTGENQPIPDERVVEILRRPHNMSLRDYINHLTRLNLIYPLDLGRSFVRLYERGRFADAPLTEQEFRSLLGMFAELLRGMSELDPEIIAEVQSETSTEGGMEPFSGASSGVNVTSIPASSSASFASSNRSGTSSQRSRFHPSSTPKSGSFILDRSGDRQSLRARGSRTPSAYSLPALAPNLSAVSPAGSVIHRTQSQMS</sequence>
<dbReference type="OrthoDB" id="4096362at2759"/>
<gene>
    <name evidence="7" type="primary">DLT1</name>
    <name evidence="9" type="ORF">GX51_07821</name>
</gene>
<organism evidence="9 10">
    <name type="scientific">Blastomyces parvus</name>
    <dbReference type="NCBI Taxonomy" id="2060905"/>
    <lineage>
        <taxon>Eukaryota</taxon>
        <taxon>Fungi</taxon>
        <taxon>Dikarya</taxon>
        <taxon>Ascomycota</taxon>
        <taxon>Pezizomycotina</taxon>
        <taxon>Eurotiomycetes</taxon>
        <taxon>Eurotiomycetidae</taxon>
        <taxon>Onygenales</taxon>
        <taxon>Ajellomycetaceae</taxon>
        <taxon>Blastomyces</taxon>
    </lineage>
</organism>
<feature type="compositionally biased region" description="Low complexity" evidence="8">
    <location>
        <begin position="310"/>
        <end position="331"/>
    </location>
</feature>
<dbReference type="STRING" id="2060905.A0A2B7WIJ6"/>
<feature type="transmembrane region" description="Helical" evidence="7">
    <location>
        <begin position="12"/>
        <end position="32"/>
    </location>
</feature>
<keyword evidence="4 7" id="KW-0812">Transmembrane</keyword>
<dbReference type="PANTHER" id="PTHR40021:SF1">
    <property type="entry name" value="DEFECT AT LOW TEMPERATURE PROTEIN 1"/>
    <property type="match status" value="1"/>
</dbReference>
<keyword evidence="10" id="KW-1185">Reference proteome</keyword>
<evidence type="ECO:0000313" key="9">
    <source>
        <dbReference type="EMBL" id="PGG96452.1"/>
    </source>
</evidence>
<keyword evidence="5 7" id="KW-1133">Transmembrane helix</keyword>
<evidence type="ECO:0000256" key="1">
    <source>
        <dbReference type="ARBA" id="ARBA00002489"/>
    </source>
</evidence>
<protein>
    <recommendedName>
        <fullName evidence="3 7">Defect at low temperature protein 1</fullName>
    </recommendedName>
</protein>
<comment type="caution">
    <text evidence="9">The sequence shown here is derived from an EMBL/GenBank/DDBJ whole genome shotgun (WGS) entry which is preliminary data.</text>
</comment>
<name>A0A2B7WIJ6_9EURO</name>
<evidence type="ECO:0000256" key="2">
    <source>
        <dbReference type="ARBA" id="ARBA00005550"/>
    </source>
</evidence>